<feature type="non-terminal residue" evidence="1">
    <location>
        <position position="26"/>
    </location>
</feature>
<proteinExistence type="predicted"/>
<sequence>MSTDKTNIIEISKLNKWYGDFHALKN</sequence>
<evidence type="ECO:0008006" key="2">
    <source>
        <dbReference type="Google" id="ProtNLM"/>
    </source>
</evidence>
<protein>
    <recommendedName>
        <fullName evidence="2">ABC transporter domain-containing protein</fullName>
    </recommendedName>
</protein>
<name>A0A383EHD6_9ZZZZ</name>
<dbReference type="AlphaFoldDB" id="A0A383EHD6"/>
<organism evidence="1">
    <name type="scientific">marine metagenome</name>
    <dbReference type="NCBI Taxonomy" id="408172"/>
    <lineage>
        <taxon>unclassified sequences</taxon>
        <taxon>metagenomes</taxon>
        <taxon>ecological metagenomes</taxon>
    </lineage>
</organism>
<gene>
    <name evidence="1" type="ORF">METZ01_LOCUS508614</name>
</gene>
<evidence type="ECO:0000313" key="1">
    <source>
        <dbReference type="EMBL" id="SVE55760.1"/>
    </source>
</evidence>
<accession>A0A383EHD6</accession>
<dbReference type="EMBL" id="UINC01225614">
    <property type="protein sequence ID" value="SVE55760.1"/>
    <property type="molecule type" value="Genomic_DNA"/>
</dbReference>
<reference evidence="1" key="1">
    <citation type="submission" date="2018-05" db="EMBL/GenBank/DDBJ databases">
        <authorList>
            <person name="Lanie J.A."/>
            <person name="Ng W.-L."/>
            <person name="Kazmierczak K.M."/>
            <person name="Andrzejewski T.M."/>
            <person name="Davidsen T.M."/>
            <person name="Wayne K.J."/>
            <person name="Tettelin H."/>
            <person name="Glass J.I."/>
            <person name="Rusch D."/>
            <person name="Podicherti R."/>
            <person name="Tsui H.-C.T."/>
            <person name="Winkler M.E."/>
        </authorList>
    </citation>
    <scope>NUCLEOTIDE SEQUENCE</scope>
</reference>